<protein>
    <submittedName>
        <fullName evidence="1">31917_t:CDS:1</fullName>
    </submittedName>
</protein>
<reference evidence="1 2" key="1">
    <citation type="submission" date="2021-06" db="EMBL/GenBank/DDBJ databases">
        <authorList>
            <person name="Kallberg Y."/>
            <person name="Tangrot J."/>
            <person name="Rosling A."/>
        </authorList>
    </citation>
    <scope>NUCLEOTIDE SEQUENCE [LARGE SCALE GENOMIC DNA]</scope>
    <source>
        <strain evidence="1 2">120-4 pot B 10/14</strain>
    </source>
</reference>
<sequence length="65" mass="7318">IKKDNVALSVLISKKKNTTIKKIKNISAPGPFRIGYRLIKQADLSSQEFFKQLANKCLLESDIPD</sequence>
<evidence type="ECO:0000313" key="1">
    <source>
        <dbReference type="EMBL" id="CAG8842242.1"/>
    </source>
</evidence>
<evidence type="ECO:0000313" key="2">
    <source>
        <dbReference type="Proteomes" id="UP000789901"/>
    </source>
</evidence>
<accession>A0ABN7WW39</accession>
<organism evidence="1 2">
    <name type="scientific">Gigaspora margarita</name>
    <dbReference type="NCBI Taxonomy" id="4874"/>
    <lineage>
        <taxon>Eukaryota</taxon>
        <taxon>Fungi</taxon>
        <taxon>Fungi incertae sedis</taxon>
        <taxon>Mucoromycota</taxon>
        <taxon>Glomeromycotina</taxon>
        <taxon>Glomeromycetes</taxon>
        <taxon>Diversisporales</taxon>
        <taxon>Gigasporaceae</taxon>
        <taxon>Gigaspora</taxon>
    </lineage>
</organism>
<proteinExistence type="predicted"/>
<comment type="caution">
    <text evidence="1">The sequence shown here is derived from an EMBL/GenBank/DDBJ whole genome shotgun (WGS) entry which is preliminary data.</text>
</comment>
<name>A0ABN7WW39_GIGMA</name>
<gene>
    <name evidence="1" type="ORF">GMARGA_LOCUS35879</name>
</gene>
<dbReference type="EMBL" id="CAJVQB010068385">
    <property type="protein sequence ID" value="CAG8842242.1"/>
    <property type="molecule type" value="Genomic_DNA"/>
</dbReference>
<keyword evidence="2" id="KW-1185">Reference proteome</keyword>
<feature type="non-terminal residue" evidence="1">
    <location>
        <position position="65"/>
    </location>
</feature>
<dbReference type="Proteomes" id="UP000789901">
    <property type="component" value="Unassembled WGS sequence"/>
</dbReference>
<feature type="non-terminal residue" evidence="1">
    <location>
        <position position="1"/>
    </location>
</feature>